<proteinExistence type="predicted"/>
<keyword evidence="2" id="KW-0288">FMN</keyword>
<dbReference type="SUPFAM" id="SSF51679">
    <property type="entry name" value="Bacterial luciferase-like"/>
    <property type="match status" value="1"/>
</dbReference>
<feature type="domain" description="Luciferase-like" evidence="5">
    <location>
        <begin position="10"/>
        <end position="190"/>
    </location>
</feature>
<keyword evidence="1" id="KW-0285">Flavoprotein</keyword>
<dbReference type="PANTHER" id="PTHR42847">
    <property type="entry name" value="ALKANESULFONATE MONOOXYGENASE"/>
    <property type="match status" value="1"/>
</dbReference>
<gene>
    <name evidence="6" type="ORF">ETSY2_24995</name>
</gene>
<keyword evidence="7" id="KW-1185">Reference proteome</keyword>
<dbReference type="AlphaFoldDB" id="W4M4G5"/>
<keyword evidence="3" id="KW-0560">Oxidoreductase</keyword>
<dbReference type="GO" id="GO:0016705">
    <property type="term" value="F:oxidoreductase activity, acting on paired donors, with incorporation or reduction of molecular oxygen"/>
    <property type="evidence" value="ECO:0007669"/>
    <property type="project" value="InterPro"/>
</dbReference>
<dbReference type="EMBL" id="AZHX01001046">
    <property type="protein sequence ID" value="ETX05090.1"/>
    <property type="molecule type" value="Genomic_DNA"/>
</dbReference>
<sequence>MERSPTDRTMRIGLFCPHTHTPHIRSKTIREWVPDVFDLEVHRRVVTACEAGGLDFLFTLDNWGVESWGGQRERAGADHLRENGLMGPILAASLFAMTCHIPFITTIHTSILHPVHVARVGANLDTLSQGRWGINLVTGSGGAEGLFENLEAHPDHDERYAMAEEAFTIITQLWRGESCDFEGAYYRVKGDLIGPTAVQP</sequence>
<dbReference type="PANTHER" id="PTHR42847:SF4">
    <property type="entry name" value="ALKANESULFONATE MONOOXYGENASE-RELATED"/>
    <property type="match status" value="1"/>
</dbReference>
<dbReference type="Proteomes" id="UP000019140">
    <property type="component" value="Unassembled WGS sequence"/>
</dbReference>
<dbReference type="Pfam" id="PF00296">
    <property type="entry name" value="Bac_luciferase"/>
    <property type="match status" value="1"/>
</dbReference>
<dbReference type="InterPro" id="IPR050172">
    <property type="entry name" value="SsuD_RutA_monooxygenase"/>
</dbReference>
<accession>W4M4G5</accession>
<evidence type="ECO:0000313" key="6">
    <source>
        <dbReference type="EMBL" id="ETX05090.1"/>
    </source>
</evidence>
<dbReference type="Gene3D" id="3.20.20.30">
    <property type="entry name" value="Luciferase-like domain"/>
    <property type="match status" value="1"/>
</dbReference>
<evidence type="ECO:0000256" key="3">
    <source>
        <dbReference type="ARBA" id="ARBA00023002"/>
    </source>
</evidence>
<dbReference type="HOGENOM" id="CLU_1368752_0_0_7"/>
<dbReference type="InterPro" id="IPR036661">
    <property type="entry name" value="Luciferase-like_sf"/>
</dbReference>
<evidence type="ECO:0000313" key="7">
    <source>
        <dbReference type="Proteomes" id="UP000019140"/>
    </source>
</evidence>
<keyword evidence="4" id="KW-0503">Monooxygenase</keyword>
<name>W4M4G5_9BACT</name>
<dbReference type="GO" id="GO:0004497">
    <property type="term" value="F:monooxygenase activity"/>
    <property type="evidence" value="ECO:0007669"/>
    <property type="project" value="UniProtKB-KW"/>
</dbReference>
<evidence type="ECO:0000256" key="4">
    <source>
        <dbReference type="ARBA" id="ARBA00023033"/>
    </source>
</evidence>
<feature type="non-terminal residue" evidence="6">
    <location>
        <position position="200"/>
    </location>
</feature>
<reference evidence="6 7" key="1">
    <citation type="journal article" date="2014" name="Nature">
        <title>An environmental bacterial taxon with a large and distinct metabolic repertoire.</title>
        <authorList>
            <person name="Wilson M.C."/>
            <person name="Mori T."/>
            <person name="Ruckert C."/>
            <person name="Uria A.R."/>
            <person name="Helf M.J."/>
            <person name="Takada K."/>
            <person name="Gernert C."/>
            <person name="Steffens U.A."/>
            <person name="Heycke N."/>
            <person name="Schmitt S."/>
            <person name="Rinke C."/>
            <person name="Helfrich E.J."/>
            <person name="Brachmann A.O."/>
            <person name="Gurgui C."/>
            <person name="Wakimoto T."/>
            <person name="Kracht M."/>
            <person name="Crusemann M."/>
            <person name="Hentschel U."/>
            <person name="Abe I."/>
            <person name="Matsunaga S."/>
            <person name="Kalinowski J."/>
            <person name="Takeyama H."/>
            <person name="Piel J."/>
        </authorList>
    </citation>
    <scope>NUCLEOTIDE SEQUENCE [LARGE SCALE GENOMIC DNA]</scope>
    <source>
        <strain evidence="7">TSY2</strain>
    </source>
</reference>
<dbReference type="InterPro" id="IPR011251">
    <property type="entry name" value="Luciferase-like_dom"/>
</dbReference>
<evidence type="ECO:0000259" key="5">
    <source>
        <dbReference type="Pfam" id="PF00296"/>
    </source>
</evidence>
<evidence type="ECO:0000256" key="1">
    <source>
        <dbReference type="ARBA" id="ARBA00022630"/>
    </source>
</evidence>
<protein>
    <recommendedName>
        <fullName evidence="5">Luciferase-like domain-containing protein</fullName>
    </recommendedName>
</protein>
<evidence type="ECO:0000256" key="2">
    <source>
        <dbReference type="ARBA" id="ARBA00022643"/>
    </source>
</evidence>
<comment type="caution">
    <text evidence="6">The sequence shown here is derived from an EMBL/GenBank/DDBJ whole genome shotgun (WGS) entry which is preliminary data.</text>
</comment>
<organism evidence="6 7">
    <name type="scientific">Candidatus Entotheonella gemina</name>
    <dbReference type="NCBI Taxonomy" id="1429439"/>
    <lineage>
        <taxon>Bacteria</taxon>
        <taxon>Pseudomonadati</taxon>
        <taxon>Nitrospinota/Tectimicrobiota group</taxon>
        <taxon>Candidatus Tectimicrobiota</taxon>
        <taxon>Candidatus Entotheonellia</taxon>
        <taxon>Candidatus Entotheonellales</taxon>
        <taxon>Candidatus Entotheonellaceae</taxon>
        <taxon>Candidatus Entotheonella</taxon>
    </lineage>
</organism>